<dbReference type="SUPFAM" id="SSF51556">
    <property type="entry name" value="Metallo-dependent hydrolases"/>
    <property type="match status" value="1"/>
</dbReference>
<dbReference type="Pfam" id="PF04909">
    <property type="entry name" value="Amidohydro_2"/>
    <property type="match status" value="1"/>
</dbReference>
<evidence type="ECO:0000313" key="3">
    <source>
        <dbReference type="EMBL" id="CBH47640.1"/>
    </source>
</evidence>
<dbReference type="GO" id="GO:0019748">
    <property type="term" value="P:secondary metabolic process"/>
    <property type="evidence" value="ECO:0007669"/>
    <property type="project" value="TreeGrafter"/>
</dbReference>
<dbReference type="RefSeq" id="WP_013415482.1">
    <property type="nucleotide sequence ID" value="NC_014659.1"/>
</dbReference>
<dbReference type="PANTHER" id="PTHR21240">
    <property type="entry name" value="2-AMINO-3-CARBOXYLMUCONATE-6-SEMIALDEHYDE DECARBOXYLASE"/>
    <property type="match status" value="1"/>
</dbReference>
<dbReference type="InterPro" id="IPR032465">
    <property type="entry name" value="ACMSD"/>
</dbReference>
<gene>
    <name evidence="3" type="ordered locus">REQ_15630</name>
</gene>
<keyword evidence="1" id="KW-0456">Lyase</keyword>
<evidence type="ECO:0000313" key="4">
    <source>
        <dbReference type="Proteomes" id="UP000006892"/>
    </source>
</evidence>
<protein>
    <submittedName>
        <fullName evidence="3">Amidase</fullName>
    </submittedName>
</protein>
<reference evidence="3" key="1">
    <citation type="journal article" date="2010" name="PLoS Genet.">
        <title>The genome of a pathogenic rhodococcus: cooptive virulence underpinned by key gene acquisitions.</title>
        <authorList>
            <person name="Letek M."/>
            <person name="Gonzalez P."/>
            <person name="Macarthur I."/>
            <person name="Rodriguez H."/>
            <person name="Freeman T.C."/>
            <person name="Valero-Rello A."/>
            <person name="Blanco M."/>
            <person name="Buckley T."/>
            <person name="Cherevach I."/>
            <person name="Fahey R."/>
            <person name="Hapeshi A."/>
            <person name="Holdstock J."/>
            <person name="Leadon D."/>
            <person name="Navas J."/>
            <person name="Ocampo A."/>
            <person name="Quail M.A."/>
            <person name="Sanders M."/>
            <person name="Scortti M.M."/>
            <person name="Prescott J.F."/>
            <person name="Fogarty U."/>
            <person name="Meijer W.G."/>
            <person name="Parkhill J."/>
            <person name="Bentley S.D."/>
            <person name="Vazquez-Boland J.A."/>
        </authorList>
    </citation>
    <scope>NUCLEOTIDE SEQUENCE [LARGE SCALE GENOMIC DNA]</scope>
    <source>
        <strain evidence="3 4">103S</strain>
    </source>
</reference>
<accession>A0A3S5Y520</accession>
<dbReference type="PANTHER" id="PTHR21240:SF28">
    <property type="entry name" value="ISO-OROTATE DECARBOXYLASE (EUROFUNG)"/>
    <property type="match status" value="1"/>
</dbReference>
<dbReference type="KEGG" id="req:REQ_15630"/>
<dbReference type="GO" id="GO:0016831">
    <property type="term" value="F:carboxy-lyase activity"/>
    <property type="evidence" value="ECO:0007669"/>
    <property type="project" value="InterPro"/>
</dbReference>
<dbReference type="GO" id="GO:0016787">
    <property type="term" value="F:hydrolase activity"/>
    <property type="evidence" value="ECO:0007669"/>
    <property type="project" value="InterPro"/>
</dbReference>
<dbReference type="EMBL" id="FN563149">
    <property type="protein sequence ID" value="CBH47640.1"/>
    <property type="molecule type" value="Genomic_DNA"/>
</dbReference>
<dbReference type="Gene3D" id="3.20.20.140">
    <property type="entry name" value="Metal-dependent hydrolases"/>
    <property type="match status" value="1"/>
</dbReference>
<dbReference type="GO" id="GO:0005737">
    <property type="term" value="C:cytoplasm"/>
    <property type="evidence" value="ECO:0007669"/>
    <property type="project" value="TreeGrafter"/>
</dbReference>
<dbReference type="AlphaFoldDB" id="A0A3S5Y520"/>
<name>A0A3S5Y520_RHOH1</name>
<sequence>MPLQPWMKLVSVDDHLIEHPTVWADRLPTRYLEAGPRIVEEPSPSGGAPMQVWNYQGKRFPAIGLNAVAGKDPEDFGMEPVRYSDMIPGCYDPKARLADMDLDGVWAQTCFPSFPRFAGALFTVESTDMELALLSVKAYNDYVLDEWCAAAPDRFIPVIILPLWDIAECVDEIHRTAAKGAKGITFPEDPVPLGLPSYYTDHWDPVFAAAQETGMPLCMHFGSSGRPPATAEEAPYAVTISLYATNMMSSTSHLLFSPVFHKFPNLKVALSEGNIGWVPYMLERIDAVWERHRHYQNVVQDVVPSTLWFRNMYGCFIDDDFGLKNRHVVGIDNITWECDYPHSDSYWPNSRKHAEFRFQDVPDDEVVKIVETNARRLFNFYDDGAKA</sequence>
<dbReference type="InterPro" id="IPR006680">
    <property type="entry name" value="Amidohydro-rel"/>
</dbReference>
<feature type="domain" description="Amidohydrolase-related" evidence="2">
    <location>
        <begin position="88"/>
        <end position="380"/>
    </location>
</feature>
<proteinExistence type="predicted"/>
<dbReference type="InterPro" id="IPR032466">
    <property type="entry name" value="Metal_Hydrolase"/>
</dbReference>
<evidence type="ECO:0000256" key="1">
    <source>
        <dbReference type="ARBA" id="ARBA00023239"/>
    </source>
</evidence>
<evidence type="ECO:0000259" key="2">
    <source>
        <dbReference type="Pfam" id="PF04909"/>
    </source>
</evidence>
<organism evidence="3">
    <name type="scientific">Rhodococcus hoagii (strain 103S)</name>
    <name type="common">Rhodococcus equi</name>
    <dbReference type="NCBI Taxonomy" id="685727"/>
    <lineage>
        <taxon>Bacteria</taxon>
        <taxon>Bacillati</taxon>
        <taxon>Actinomycetota</taxon>
        <taxon>Actinomycetes</taxon>
        <taxon>Mycobacteriales</taxon>
        <taxon>Nocardiaceae</taxon>
        <taxon>Prescottella</taxon>
    </lineage>
</organism>
<dbReference type="Proteomes" id="UP001154400">
    <property type="component" value="Chromosome"/>
</dbReference>